<dbReference type="STRING" id="5539.A0A3E2GRM7"/>
<evidence type="ECO:0000259" key="1">
    <source>
        <dbReference type="Pfam" id="PF06985"/>
    </source>
</evidence>
<reference evidence="2 3" key="1">
    <citation type="submission" date="2018-05" db="EMBL/GenBank/DDBJ databases">
        <title>Draft genome sequence of Scytalidium lignicola DSM 105466, a ubiquitous saprotrophic fungus.</title>
        <authorList>
            <person name="Buettner E."/>
            <person name="Gebauer A.M."/>
            <person name="Hofrichter M."/>
            <person name="Liers C."/>
            <person name="Kellner H."/>
        </authorList>
    </citation>
    <scope>NUCLEOTIDE SEQUENCE [LARGE SCALE GENOMIC DNA]</scope>
    <source>
        <strain evidence="2 3">DSM 105466</strain>
    </source>
</reference>
<dbReference type="OMA" id="WDIVEDY"/>
<keyword evidence="3" id="KW-1185">Reference proteome</keyword>
<dbReference type="Pfam" id="PF06985">
    <property type="entry name" value="HET"/>
    <property type="match status" value="1"/>
</dbReference>
<feature type="domain" description="Heterokaryon incompatibility" evidence="1">
    <location>
        <begin position="93"/>
        <end position="237"/>
    </location>
</feature>
<dbReference type="EMBL" id="NCSJ02000624">
    <property type="protein sequence ID" value="RFU23759.1"/>
    <property type="molecule type" value="Genomic_DNA"/>
</dbReference>
<organism evidence="2 3">
    <name type="scientific">Scytalidium lignicola</name>
    <name type="common">Hyphomycete</name>
    <dbReference type="NCBI Taxonomy" id="5539"/>
    <lineage>
        <taxon>Eukaryota</taxon>
        <taxon>Fungi</taxon>
        <taxon>Dikarya</taxon>
        <taxon>Ascomycota</taxon>
        <taxon>Pezizomycotina</taxon>
        <taxon>Leotiomycetes</taxon>
        <taxon>Leotiomycetes incertae sedis</taxon>
        <taxon>Scytalidium</taxon>
    </lineage>
</organism>
<dbReference type="InterPro" id="IPR010730">
    <property type="entry name" value="HET"/>
</dbReference>
<sequence length="552" mass="62491">MFNYPRDRILLVEYTKTDYNPTANYAVARQIDGNILAPSGILQIGRRLQECFHSHETCRVKVSFIRPPRFIAVDSDFTTVRLQSLDPTRSDPYAALSYCWGEGQSIRTTLANIATHEKGIVVALLPKTLQDAIYVTRALGIKLLWIDSLCIIQDDLGTLTKEVADMTSYYGNALVTLSAASAKSCSEGFLHQVSDDVRDEIGPFYFQTSMGSEARLKLASFKYEEEPINKRAWTLQEGLLSPRLVSFGSHQIGWSCKVRSYGWQANIRFREKLVQLSRTSPRVPTRKTFDFDGIREPLERDKESEHMYERKFLKGLELWYEVVENYTERILSVQEDRLPAISGIARQFAEIVSLPERLGAPGYLAGLWNNLCLPIQLLWMPKQRAKRCSSYIAPSWSWASIEVPVHAIFPSEAVDFYNVLQTINVKNVEIHRLSDQAPYGALTGGSLTIAGQTFNPDVKTKQNIHLQLDTDNIGDSAISSLRQEDLATLLCLRIIPPLKNYSAKFHGMKLPKGLILLPNQEGSYRRVGLYYQDYTAAEQLNIKCTEQTVTIV</sequence>
<dbReference type="PANTHER" id="PTHR33112">
    <property type="entry name" value="DOMAIN PROTEIN, PUTATIVE-RELATED"/>
    <property type="match status" value="1"/>
</dbReference>
<name>A0A3E2GRM7_SCYLI</name>
<gene>
    <name evidence="2" type="ORF">B7463_g12578</name>
</gene>
<dbReference type="AlphaFoldDB" id="A0A3E2GRM7"/>
<proteinExistence type="predicted"/>
<dbReference type="OrthoDB" id="5125733at2759"/>
<evidence type="ECO:0000313" key="3">
    <source>
        <dbReference type="Proteomes" id="UP000258309"/>
    </source>
</evidence>
<protein>
    <recommendedName>
        <fullName evidence="1">Heterokaryon incompatibility domain-containing protein</fullName>
    </recommendedName>
</protein>
<dbReference type="PANTHER" id="PTHR33112:SF16">
    <property type="entry name" value="HETEROKARYON INCOMPATIBILITY DOMAIN-CONTAINING PROTEIN"/>
    <property type="match status" value="1"/>
</dbReference>
<accession>A0A3E2GRM7</accession>
<dbReference type="Proteomes" id="UP000258309">
    <property type="component" value="Unassembled WGS sequence"/>
</dbReference>
<evidence type="ECO:0000313" key="2">
    <source>
        <dbReference type="EMBL" id="RFU23759.1"/>
    </source>
</evidence>
<comment type="caution">
    <text evidence="2">The sequence shown here is derived from an EMBL/GenBank/DDBJ whole genome shotgun (WGS) entry which is preliminary data.</text>
</comment>
<feature type="non-terminal residue" evidence="2">
    <location>
        <position position="552"/>
    </location>
</feature>
<feature type="non-terminal residue" evidence="2">
    <location>
        <position position="1"/>
    </location>
</feature>